<dbReference type="PANTHER" id="PTHR34405">
    <property type="entry name" value="CRISPR-ASSOCIATED ENDORIBONUCLEASE CAS2"/>
    <property type="match status" value="1"/>
</dbReference>
<dbReference type="GO" id="GO:0051607">
    <property type="term" value="P:defense response to virus"/>
    <property type="evidence" value="ECO:0007669"/>
    <property type="project" value="UniProtKB-UniRule"/>
</dbReference>
<evidence type="ECO:0000313" key="10">
    <source>
        <dbReference type="EMBL" id="PVZ12740.1"/>
    </source>
</evidence>
<keyword evidence="3 9" id="KW-0540">Nuclease</keyword>
<dbReference type="Proteomes" id="UP000245462">
    <property type="component" value="Unassembled WGS sequence"/>
</dbReference>
<feature type="binding site" evidence="9">
    <location>
        <position position="11"/>
    </location>
    <ligand>
        <name>Mg(2+)</name>
        <dbReference type="ChEBI" id="CHEBI:18420"/>
        <note>catalytic</note>
    </ligand>
</feature>
<dbReference type="NCBIfam" id="TIGR01573">
    <property type="entry name" value="cas2"/>
    <property type="match status" value="1"/>
</dbReference>
<dbReference type="GO" id="GO:0004521">
    <property type="term" value="F:RNA endonuclease activity"/>
    <property type="evidence" value="ECO:0007669"/>
    <property type="project" value="InterPro"/>
</dbReference>
<protein>
    <recommendedName>
        <fullName evidence="9">CRISPR-associated endoribonuclease Cas2</fullName>
        <ecNumber evidence="9">3.1.-.-</ecNumber>
    </recommendedName>
</protein>
<dbReference type="GO" id="GO:0043571">
    <property type="term" value="P:maintenance of CRISPR repeat elements"/>
    <property type="evidence" value="ECO:0007669"/>
    <property type="project" value="UniProtKB-UniRule"/>
</dbReference>
<dbReference type="GO" id="GO:0046872">
    <property type="term" value="F:metal ion binding"/>
    <property type="evidence" value="ECO:0007669"/>
    <property type="project" value="UniProtKB-UniRule"/>
</dbReference>
<evidence type="ECO:0000256" key="1">
    <source>
        <dbReference type="ARBA" id="ARBA00001946"/>
    </source>
</evidence>
<keyword evidence="6 9" id="KW-0378">Hydrolase</keyword>
<dbReference type="GeneID" id="94550273"/>
<keyword evidence="4 9" id="KW-0479">Metal-binding</keyword>
<dbReference type="InterPro" id="IPR019199">
    <property type="entry name" value="Virulence_VapD/CRISPR_Cas2"/>
</dbReference>
<evidence type="ECO:0000256" key="7">
    <source>
        <dbReference type="ARBA" id="ARBA00022842"/>
    </source>
</evidence>
<evidence type="ECO:0000256" key="3">
    <source>
        <dbReference type="ARBA" id="ARBA00022722"/>
    </source>
</evidence>
<keyword evidence="7 9" id="KW-0460">Magnesium</keyword>
<evidence type="ECO:0000256" key="6">
    <source>
        <dbReference type="ARBA" id="ARBA00022801"/>
    </source>
</evidence>
<dbReference type="SUPFAM" id="SSF143430">
    <property type="entry name" value="TTP0101/SSO1404-like"/>
    <property type="match status" value="1"/>
</dbReference>
<dbReference type="CDD" id="cd09725">
    <property type="entry name" value="Cas2_I_II_III"/>
    <property type="match status" value="1"/>
</dbReference>
<dbReference type="EC" id="3.1.-.-" evidence="9"/>
<dbReference type="OrthoDB" id="1012814at2"/>
<dbReference type="GO" id="GO:0016787">
    <property type="term" value="F:hydrolase activity"/>
    <property type="evidence" value="ECO:0007669"/>
    <property type="project" value="UniProtKB-KW"/>
</dbReference>
<dbReference type="Pfam" id="PF09827">
    <property type="entry name" value="CRISPR_Cas2"/>
    <property type="match status" value="1"/>
</dbReference>
<dbReference type="HAMAP" id="MF_01471">
    <property type="entry name" value="Cas2"/>
    <property type="match status" value="1"/>
</dbReference>
<reference evidence="10 11" key="1">
    <citation type="submission" date="2018-04" db="EMBL/GenBank/DDBJ databases">
        <title>Genomic Encyclopedia of Type Strains, Phase IV (KMG-IV): sequencing the most valuable type-strain genomes for metagenomic binning, comparative biology and taxonomic classification.</title>
        <authorList>
            <person name="Goeker M."/>
        </authorList>
    </citation>
    <scope>NUCLEOTIDE SEQUENCE [LARGE SCALE GENOMIC DNA]</scope>
    <source>
        <strain evidence="10 11">DSM 28520</strain>
    </source>
</reference>
<evidence type="ECO:0000313" key="11">
    <source>
        <dbReference type="Proteomes" id="UP000245462"/>
    </source>
</evidence>
<dbReference type="RefSeq" id="WP_116678823.1">
    <property type="nucleotide sequence ID" value="NZ_JBGYVJ010000255.1"/>
</dbReference>
<sequence>MKDKKVLIAYDISANKRRRKVADSLERCGMRINKSVFICTLSCELDLPDLVEMVTSLIDRRDHVFFLPLCKGCYEAAWSVGAGTAAPRSRRKRKTRLIG</sequence>
<dbReference type="AlphaFoldDB" id="A0A2U1FL38"/>
<evidence type="ECO:0000256" key="2">
    <source>
        <dbReference type="ARBA" id="ARBA00009959"/>
    </source>
</evidence>
<name>A0A2U1FL38_9PORP</name>
<keyword evidence="5 9" id="KW-0255">Endonuclease</keyword>
<dbReference type="EMBL" id="QEKY01000004">
    <property type="protein sequence ID" value="PVZ12740.1"/>
    <property type="molecule type" value="Genomic_DNA"/>
</dbReference>
<keyword evidence="11" id="KW-1185">Reference proteome</keyword>
<comment type="similarity">
    <text evidence="2 9">Belongs to the CRISPR-associated endoribonuclease Cas2 protein family.</text>
</comment>
<accession>A0A2U1FL38</accession>
<dbReference type="Gene3D" id="3.30.70.240">
    <property type="match status" value="1"/>
</dbReference>
<evidence type="ECO:0000256" key="8">
    <source>
        <dbReference type="ARBA" id="ARBA00023118"/>
    </source>
</evidence>
<dbReference type="InterPro" id="IPR021127">
    <property type="entry name" value="CRISPR_associated_Cas2"/>
</dbReference>
<organism evidence="10 11">
    <name type="scientific">Porphyromonas loveana</name>
    <dbReference type="NCBI Taxonomy" id="1884669"/>
    <lineage>
        <taxon>Bacteria</taxon>
        <taxon>Pseudomonadati</taxon>
        <taxon>Bacteroidota</taxon>
        <taxon>Bacteroidia</taxon>
        <taxon>Bacteroidales</taxon>
        <taxon>Porphyromonadaceae</taxon>
        <taxon>Porphyromonas</taxon>
    </lineage>
</organism>
<proteinExistence type="inferred from homology"/>
<comment type="subunit">
    <text evidence="9">Homodimer, forms a heterotetramer with a Cas1 homodimer.</text>
</comment>
<comment type="function">
    <text evidence="9">CRISPR (clustered regularly interspaced short palindromic repeat), is an adaptive immune system that provides protection against mobile genetic elements (viruses, transposable elements and conjugative plasmids). CRISPR clusters contain sequences complementary to antecedent mobile elements and target invading nucleic acids. CRISPR clusters are transcribed and processed into CRISPR RNA (crRNA). Functions as a ssRNA-specific endoribonuclease. Involved in the integration of spacer DNA into the CRISPR cassette.</text>
</comment>
<evidence type="ECO:0000256" key="9">
    <source>
        <dbReference type="HAMAP-Rule" id="MF_01471"/>
    </source>
</evidence>
<evidence type="ECO:0000256" key="5">
    <source>
        <dbReference type="ARBA" id="ARBA00022759"/>
    </source>
</evidence>
<dbReference type="PANTHER" id="PTHR34405:SF3">
    <property type="entry name" value="CRISPR-ASSOCIATED ENDORIBONUCLEASE CAS2 3"/>
    <property type="match status" value="1"/>
</dbReference>
<evidence type="ECO:0000256" key="4">
    <source>
        <dbReference type="ARBA" id="ARBA00022723"/>
    </source>
</evidence>
<keyword evidence="8 9" id="KW-0051">Antiviral defense</keyword>
<gene>
    <name evidence="9" type="primary">cas2</name>
    <name evidence="10" type="ORF">C7382_10447</name>
</gene>
<comment type="caution">
    <text evidence="10">The sequence shown here is derived from an EMBL/GenBank/DDBJ whole genome shotgun (WGS) entry which is preliminary data.</text>
</comment>
<comment type="cofactor">
    <cofactor evidence="1 9">
        <name>Mg(2+)</name>
        <dbReference type="ChEBI" id="CHEBI:18420"/>
    </cofactor>
</comment>